<dbReference type="PANTHER" id="PTHR12537:SF119">
    <property type="entry name" value="PUMILIO HOMOLOG 6, CHLOROPLASTIC"/>
    <property type="match status" value="1"/>
</dbReference>
<keyword evidence="3" id="KW-0694">RNA-binding</keyword>
<proteinExistence type="predicted"/>
<dbReference type="InterPro" id="IPR016024">
    <property type="entry name" value="ARM-type_fold"/>
</dbReference>
<accession>A0AAV8TVQ5</accession>
<dbReference type="InterPro" id="IPR033133">
    <property type="entry name" value="PUM-HD"/>
</dbReference>
<evidence type="ECO:0000256" key="1">
    <source>
        <dbReference type="ARBA" id="ARBA00022737"/>
    </source>
</evidence>
<keyword evidence="7" id="KW-1185">Reference proteome</keyword>
<dbReference type="InterPro" id="IPR001313">
    <property type="entry name" value="Pumilio_RNA-bd_rpt"/>
</dbReference>
<sequence length="193" mass="21926">MLIAAESLSRLALPGLGWQGPRSEAFSDPNVYNFLEELKSGKGRIFELSDISGHIVEFRQVHVSYAFLCLYVVFENPMLRLLHFSADQHGSRFIQQKLENCSAKGKPSVSKEVLPYSSKLMTDVFGNYVIQKFFEYGSLEQRKELGNQLTGQILPLSLQMYGCRVIQKAFEAIELEQKAQLIRELDGCYEMCA</sequence>
<feature type="domain" description="PUM-HD" evidence="5">
    <location>
        <begin position="50"/>
        <end position="193"/>
    </location>
</feature>
<reference evidence="6 7" key="1">
    <citation type="submission" date="2021-09" db="EMBL/GenBank/DDBJ databases">
        <title>Genomic insights and catalytic innovation underlie evolution of tropane alkaloids biosynthesis.</title>
        <authorList>
            <person name="Wang Y.-J."/>
            <person name="Tian T."/>
            <person name="Huang J.-P."/>
            <person name="Huang S.-X."/>
        </authorList>
    </citation>
    <scope>NUCLEOTIDE SEQUENCE [LARGE SCALE GENOMIC DNA]</scope>
    <source>
        <strain evidence="6">KIB-2018</strain>
        <tissue evidence="6">Leaf</tissue>
    </source>
</reference>
<evidence type="ECO:0000313" key="6">
    <source>
        <dbReference type="EMBL" id="KAJ8771127.1"/>
    </source>
</evidence>
<keyword evidence="1" id="KW-0677">Repeat</keyword>
<dbReference type="PROSITE" id="PS50303">
    <property type="entry name" value="PUM_HD"/>
    <property type="match status" value="1"/>
</dbReference>
<evidence type="ECO:0000313" key="7">
    <source>
        <dbReference type="Proteomes" id="UP001159364"/>
    </source>
</evidence>
<dbReference type="AlphaFoldDB" id="A0AAV8TVQ5"/>
<keyword evidence="2" id="KW-0810">Translation regulation</keyword>
<dbReference type="Pfam" id="PF00806">
    <property type="entry name" value="PUF"/>
    <property type="match status" value="3"/>
</dbReference>
<feature type="repeat" description="Pumilio" evidence="4">
    <location>
        <begin position="112"/>
        <end position="147"/>
    </location>
</feature>
<dbReference type="GO" id="GO:0006417">
    <property type="term" value="P:regulation of translation"/>
    <property type="evidence" value="ECO:0007669"/>
    <property type="project" value="UniProtKB-KW"/>
</dbReference>
<dbReference type="GO" id="GO:0003729">
    <property type="term" value="F:mRNA binding"/>
    <property type="evidence" value="ECO:0007669"/>
    <property type="project" value="TreeGrafter"/>
</dbReference>
<dbReference type="Gene3D" id="1.25.10.10">
    <property type="entry name" value="Leucine-rich Repeat Variant"/>
    <property type="match status" value="1"/>
</dbReference>
<dbReference type="Proteomes" id="UP001159364">
    <property type="component" value="Linkage Group LG03"/>
</dbReference>
<dbReference type="SMART" id="SM00025">
    <property type="entry name" value="Pumilio"/>
    <property type="match status" value="3"/>
</dbReference>
<organism evidence="6 7">
    <name type="scientific">Erythroxylum novogranatense</name>
    <dbReference type="NCBI Taxonomy" id="1862640"/>
    <lineage>
        <taxon>Eukaryota</taxon>
        <taxon>Viridiplantae</taxon>
        <taxon>Streptophyta</taxon>
        <taxon>Embryophyta</taxon>
        <taxon>Tracheophyta</taxon>
        <taxon>Spermatophyta</taxon>
        <taxon>Magnoliopsida</taxon>
        <taxon>eudicotyledons</taxon>
        <taxon>Gunneridae</taxon>
        <taxon>Pentapetalae</taxon>
        <taxon>rosids</taxon>
        <taxon>fabids</taxon>
        <taxon>Malpighiales</taxon>
        <taxon>Erythroxylaceae</taxon>
        <taxon>Erythroxylum</taxon>
    </lineage>
</organism>
<feature type="repeat" description="Pumilio" evidence="4">
    <location>
        <begin position="148"/>
        <end position="183"/>
    </location>
</feature>
<evidence type="ECO:0000256" key="3">
    <source>
        <dbReference type="ARBA" id="ARBA00022884"/>
    </source>
</evidence>
<protein>
    <recommendedName>
        <fullName evidence="5">PUM-HD domain-containing protein</fullName>
    </recommendedName>
</protein>
<gene>
    <name evidence="6" type="ORF">K2173_023452</name>
</gene>
<evidence type="ECO:0000256" key="4">
    <source>
        <dbReference type="PROSITE-ProRule" id="PRU00317"/>
    </source>
</evidence>
<dbReference type="PROSITE" id="PS50302">
    <property type="entry name" value="PUM"/>
    <property type="match status" value="2"/>
</dbReference>
<evidence type="ECO:0000256" key="2">
    <source>
        <dbReference type="ARBA" id="ARBA00022845"/>
    </source>
</evidence>
<dbReference type="PANTHER" id="PTHR12537">
    <property type="entry name" value="RNA BINDING PROTEIN PUMILIO-RELATED"/>
    <property type="match status" value="1"/>
</dbReference>
<comment type="caution">
    <text evidence="6">The sequence shown here is derived from an EMBL/GenBank/DDBJ whole genome shotgun (WGS) entry which is preliminary data.</text>
</comment>
<dbReference type="SUPFAM" id="SSF48371">
    <property type="entry name" value="ARM repeat"/>
    <property type="match status" value="1"/>
</dbReference>
<dbReference type="InterPro" id="IPR011989">
    <property type="entry name" value="ARM-like"/>
</dbReference>
<dbReference type="GO" id="GO:0005737">
    <property type="term" value="C:cytoplasm"/>
    <property type="evidence" value="ECO:0007669"/>
    <property type="project" value="TreeGrafter"/>
</dbReference>
<name>A0AAV8TVQ5_9ROSI</name>
<dbReference type="EMBL" id="JAIWQS010000003">
    <property type="protein sequence ID" value="KAJ8771127.1"/>
    <property type="molecule type" value="Genomic_DNA"/>
</dbReference>
<evidence type="ECO:0000259" key="5">
    <source>
        <dbReference type="PROSITE" id="PS50303"/>
    </source>
</evidence>